<evidence type="ECO:0000313" key="1">
    <source>
        <dbReference type="EMBL" id="MBB5730806.1"/>
    </source>
</evidence>
<name>A0A7W9BVC1_9SPHN</name>
<comment type="caution">
    <text evidence="1">The sequence shown here is derived from an EMBL/GenBank/DDBJ whole genome shotgun (WGS) entry which is preliminary data.</text>
</comment>
<dbReference type="EMBL" id="JACIJR010000009">
    <property type="protein sequence ID" value="MBB5730806.1"/>
    <property type="molecule type" value="Genomic_DNA"/>
</dbReference>
<sequence length="302" mass="33501">MHAYNIARGERTMGEPDRRADGWCFGLPPGIAPEQWPLDPITRRPLMHGFTLKLTEDQRVHGPEIVGFSFIATSPEGNDGGPRDRNLAAEAIVDRPGGARPDDPALAALWDLTRQVHPRVHRMRDILDYGYAVLLLGQAEYDGACCLPPVPAVPPELLGECPAWPTQGSMLSFDRFEGHHDVADVADPLRLHRPLTLNVRSGDLNAGLAPRELYDDTPGDTGYRAHYYWLDDTIAPDNYRVHDWAKDHTANHLGGTMRPIQAVPEDFSAFYVGFEEHLGGYNFGGGNAQLDFKSMRVEWACG</sequence>
<evidence type="ECO:0000313" key="2">
    <source>
        <dbReference type="Proteomes" id="UP000546701"/>
    </source>
</evidence>
<keyword evidence="2" id="KW-1185">Reference proteome</keyword>
<dbReference type="AlphaFoldDB" id="A0A7W9BVC1"/>
<gene>
    <name evidence="1" type="ORF">FHS99_003313</name>
</gene>
<accession>A0A7W9BVC1</accession>
<dbReference type="RefSeq" id="WP_198350727.1">
    <property type="nucleotide sequence ID" value="NZ_BMJP01000007.1"/>
</dbReference>
<protein>
    <submittedName>
        <fullName evidence="1">Uncharacterized protein</fullName>
    </submittedName>
</protein>
<reference evidence="1 2" key="1">
    <citation type="submission" date="2020-08" db="EMBL/GenBank/DDBJ databases">
        <title>Genomic Encyclopedia of Type Strains, Phase IV (KMG-IV): sequencing the most valuable type-strain genomes for metagenomic binning, comparative biology and taxonomic classification.</title>
        <authorList>
            <person name="Goeker M."/>
        </authorList>
    </citation>
    <scope>NUCLEOTIDE SEQUENCE [LARGE SCALE GENOMIC DNA]</scope>
    <source>
        <strain evidence="1 2">DSM 103336</strain>
    </source>
</reference>
<organism evidence="1 2">
    <name type="scientific">Sphingomonas prati</name>
    <dbReference type="NCBI Taxonomy" id="1843237"/>
    <lineage>
        <taxon>Bacteria</taxon>
        <taxon>Pseudomonadati</taxon>
        <taxon>Pseudomonadota</taxon>
        <taxon>Alphaproteobacteria</taxon>
        <taxon>Sphingomonadales</taxon>
        <taxon>Sphingomonadaceae</taxon>
        <taxon>Sphingomonas</taxon>
    </lineage>
</organism>
<proteinExistence type="predicted"/>
<dbReference type="Proteomes" id="UP000546701">
    <property type="component" value="Unassembled WGS sequence"/>
</dbReference>